<name>A0A0B4XR62_9GAMM</name>
<keyword evidence="4" id="KW-1185">Reference proteome</keyword>
<dbReference type="SUPFAM" id="SSF48557">
    <property type="entry name" value="L-aspartase-like"/>
    <property type="match status" value="1"/>
</dbReference>
<dbReference type="PRINTS" id="PR00149">
    <property type="entry name" value="FUMRATELYASE"/>
</dbReference>
<dbReference type="PANTHER" id="PTHR43172">
    <property type="entry name" value="ADENYLOSUCCINATE LYASE"/>
    <property type="match status" value="1"/>
</dbReference>
<organism evidence="3 4">
    <name type="scientific">Isoalcanivorax pacificus W11-5</name>
    <dbReference type="NCBI Taxonomy" id="391936"/>
    <lineage>
        <taxon>Bacteria</taxon>
        <taxon>Pseudomonadati</taxon>
        <taxon>Pseudomonadota</taxon>
        <taxon>Gammaproteobacteria</taxon>
        <taxon>Oceanospirillales</taxon>
        <taxon>Alcanivoracaceae</taxon>
        <taxon>Isoalcanivorax</taxon>
    </lineage>
</organism>
<reference evidence="3 4" key="1">
    <citation type="journal article" date="2012" name="J. Bacteriol.">
        <title>Genome sequence of an alkane-degrading bacterium, Alcanivorax pacificus type strain W11-5, isolated from deep sea sediment.</title>
        <authorList>
            <person name="Lai Q."/>
            <person name="Shao Z."/>
        </authorList>
    </citation>
    <scope>NUCLEOTIDE SEQUENCE [LARGE SCALE GENOMIC DNA]</scope>
    <source>
        <strain evidence="3 4">W11-5</strain>
    </source>
</reference>
<dbReference type="Pfam" id="PF00206">
    <property type="entry name" value="Lyase_1"/>
    <property type="match status" value="1"/>
</dbReference>
<protein>
    <submittedName>
        <fullName evidence="3">3-carboxy-cis,cis-muconate cycloisomerase</fullName>
    </submittedName>
</protein>
<dbReference type="KEGG" id="apac:S7S_16370"/>
<dbReference type="HOGENOM" id="CLU_030949_0_0_6"/>
<dbReference type="PRINTS" id="PR00145">
    <property type="entry name" value="ARGSUCLYASE"/>
</dbReference>
<dbReference type="STRING" id="391936.S7S_16370"/>
<dbReference type="Gene3D" id="1.20.200.10">
    <property type="entry name" value="Fumarase/aspartase (Central domain)"/>
    <property type="match status" value="1"/>
</dbReference>
<sequence>MTTDREPPAALFALPRKIQTWLDIEVALAHSQAELGMIPASAAEEIARRGQLDQLDLPALLDDMAVTRAPIVSLVRFLSAACQGDAGGYVHWGATTQNVMQTAEVLLLRNAHHILLDYFAGCLDALASHAEQGATVVMAGRTQRRHALPITFGFKVAAWIDELLRHETRFREATPRVFTLIFGGAVGAWHSFNGQGETLQRTLAARLGLGCFAVPSRSVYDHVVEYILLLGLLASTCSKIAQELFVLMSEEYGEIYEELGDAVVGSSTMPQKVNPKLSVQVIALAAQLRAQLTLALDAGQVSHEGDAASSQMLYAAVDTACPLALEMMGAFEELLKKLRIVPAAMRANLGLSNGLITAENMMMTLARQGLGRQAAHDLVHESALAAQRTGCTLGDVLNNDPRVQNLLTPEQVHSALNPESYLGDCVALARQQAQRAHTKAHEIRAHHPEVVQN</sequence>
<evidence type="ECO:0000313" key="4">
    <source>
        <dbReference type="Proteomes" id="UP000006764"/>
    </source>
</evidence>
<dbReference type="InterPro" id="IPR000362">
    <property type="entry name" value="Fumarate_lyase_fam"/>
</dbReference>
<dbReference type="EMBL" id="CP004387">
    <property type="protein sequence ID" value="AJD49686.1"/>
    <property type="molecule type" value="Genomic_DNA"/>
</dbReference>
<dbReference type="Proteomes" id="UP000006764">
    <property type="component" value="Chromosome"/>
</dbReference>
<dbReference type="OrthoDB" id="9768878at2"/>
<dbReference type="GO" id="GO:0005829">
    <property type="term" value="C:cytosol"/>
    <property type="evidence" value="ECO:0007669"/>
    <property type="project" value="TreeGrafter"/>
</dbReference>
<proteinExistence type="predicted"/>
<dbReference type="CDD" id="cd01597">
    <property type="entry name" value="pCLME"/>
    <property type="match status" value="1"/>
</dbReference>
<dbReference type="AlphaFoldDB" id="A0A0B4XR62"/>
<dbReference type="PROSITE" id="PS00163">
    <property type="entry name" value="FUMARATE_LYASES"/>
    <property type="match status" value="1"/>
</dbReference>
<dbReference type="GO" id="GO:0070626">
    <property type="term" value="F:(S)-2-(5-amino-1-(5-phospho-D-ribosyl)imidazole-4-carboxamido) succinate lyase (fumarate-forming) activity"/>
    <property type="evidence" value="ECO:0007669"/>
    <property type="project" value="TreeGrafter"/>
</dbReference>
<dbReference type="GO" id="GO:0016853">
    <property type="term" value="F:isomerase activity"/>
    <property type="evidence" value="ECO:0007669"/>
    <property type="project" value="UniProtKB-KW"/>
</dbReference>
<feature type="domain" description="Adenylosuccinate lyase C-terminal" evidence="2">
    <location>
        <begin position="353"/>
        <end position="433"/>
    </location>
</feature>
<dbReference type="Gene3D" id="1.10.40.30">
    <property type="entry name" value="Fumarase/aspartase (C-terminal domain)"/>
    <property type="match status" value="1"/>
</dbReference>
<dbReference type="InterPro" id="IPR008948">
    <property type="entry name" value="L-Aspartase-like"/>
</dbReference>
<keyword evidence="3" id="KW-0413">Isomerase</keyword>
<dbReference type="SMART" id="SM00998">
    <property type="entry name" value="ADSL_C"/>
    <property type="match status" value="1"/>
</dbReference>
<accession>A0A0B4XR62</accession>
<dbReference type="InterPro" id="IPR019468">
    <property type="entry name" value="AdenyloSucc_lyase_C"/>
</dbReference>
<dbReference type="Pfam" id="PF10397">
    <property type="entry name" value="ADSL_C"/>
    <property type="match status" value="1"/>
</dbReference>
<dbReference type="GO" id="GO:0004018">
    <property type="term" value="F:N6-(1,2-dicarboxyethyl)AMP AMP-lyase (fumarate-forming) activity"/>
    <property type="evidence" value="ECO:0007669"/>
    <property type="project" value="TreeGrafter"/>
</dbReference>
<dbReference type="GO" id="GO:0044208">
    <property type="term" value="P:'de novo' AMP biosynthetic process"/>
    <property type="evidence" value="ECO:0007669"/>
    <property type="project" value="TreeGrafter"/>
</dbReference>
<dbReference type="InterPro" id="IPR022761">
    <property type="entry name" value="Fumarate_lyase_N"/>
</dbReference>
<keyword evidence="1" id="KW-0456">Lyase</keyword>
<evidence type="ECO:0000313" key="3">
    <source>
        <dbReference type="EMBL" id="AJD49686.1"/>
    </source>
</evidence>
<gene>
    <name evidence="3" type="ORF">S7S_16370</name>
</gene>
<evidence type="ECO:0000259" key="2">
    <source>
        <dbReference type="SMART" id="SM00998"/>
    </source>
</evidence>
<evidence type="ECO:0000256" key="1">
    <source>
        <dbReference type="ARBA" id="ARBA00023239"/>
    </source>
</evidence>
<dbReference type="PANTHER" id="PTHR43172:SF1">
    <property type="entry name" value="ADENYLOSUCCINATE LYASE"/>
    <property type="match status" value="1"/>
</dbReference>
<dbReference type="InterPro" id="IPR020557">
    <property type="entry name" value="Fumarate_lyase_CS"/>
</dbReference>